<keyword evidence="2" id="KW-0813">Transport</keyword>
<feature type="transmembrane region" description="Helical" evidence="10">
    <location>
        <begin position="440"/>
        <end position="459"/>
    </location>
</feature>
<dbReference type="Gramene" id="KQK90564">
    <property type="protein sequence ID" value="KQK90564"/>
    <property type="gene ID" value="SETIT_038553mg"/>
</dbReference>
<dbReference type="Pfam" id="PF00083">
    <property type="entry name" value="Sugar_tr"/>
    <property type="match status" value="1"/>
</dbReference>
<dbReference type="GO" id="GO:0015293">
    <property type="term" value="F:symporter activity"/>
    <property type="evidence" value="ECO:0007669"/>
    <property type="project" value="UniProtKB-KW"/>
</dbReference>
<evidence type="ECO:0000256" key="7">
    <source>
        <dbReference type="ARBA" id="ARBA00032043"/>
    </source>
</evidence>
<evidence type="ECO:0000256" key="4">
    <source>
        <dbReference type="ARBA" id="ARBA00022847"/>
    </source>
</evidence>
<feature type="transmembrane region" description="Helical" evidence="10">
    <location>
        <begin position="407"/>
        <end position="428"/>
    </location>
</feature>
<accession>K4AI45</accession>
<dbReference type="InterPro" id="IPR020846">
    <property type="entry name" value="MFS_dom"/>
</dbReference>
<evidence type="ECO:0000256" key="2">
    <source>
        <dbReference type="ARBA" id="ARBA00022592"/>
    </source>
</evidence>
<dbReference type="EMBL" id="AGNK02005947">
    <property type="status" value="NOT_ANNOTATED_CDS"/>
    <property type="molecule type" value="Genomic_DNA"/>
</dbReference>
<keyword evidence="3 10" id="KW-0812">Transmembrane</keyword>
<reference evidence="12" key="2">
    <citation type="submission" date="2018-08" db="UniProtKB">
        <authorList>
            <consortium name="EnsemblPlants"/>
        </authorList>
    </citation>
    <scope>IDENTIFICATION</scope>
    <source>
        <strain evidence="12">Yugu1</strain>
    </source>
</reference>
<keyword evidence="4" id="KW-0769">Symport</keyword>
<dbReference type="InterPro" id="IPR005828">
    <property type="entry name" value="MFS_sugar_transport-like"/>
</dbReference>
<organism evidence="12 13">
    <name type="scientific">Setaria italica</name>
    <name type="common">Foxtail millet</name>
    <name type="synonym">Panicum italicum</name>
    <dbReference type="NCBI Taxonomy" id="4555"/>
    <lineage>
        <taxon>Eukaryota</taxon>
        <taxon>Viridiplantae</taxon>
        <taxon>Streptophyta</taxon>
        <taxon>Embryophyta</taxon>
        <taxon>Tracheophyta</taxon>
        <taxon>Spermatophyta</taxon>
        <taxon>Magnoliopsida</taxon>
        <taxon>Liliopsida</taxon>
        <taxon>Poales</taxon>
        <taxon>Poaceae</taxon>
        <taxon>PACMAD clade</taxon>
        <taxon>Panicoideae</taxon>
        <taxon>Panicodae</taxon>
        <taxon>Paniceae</taxon>
        <taxon>Cenchrinae</taxon>
        <taxon>Setaria</taxon>
    </lineage>
</organism>
<feature type="transmembrane region" description="Helical" evidence="10">
    <location>
        <begin position="120"/>
        <end position="141"/>
    </location>
</feature>
<feature type="transmembrane region" description="Helical" evidence="10">
    <location>
        <begin position="241"/>
        <end position="260"/>
    </location>
</feature>
<evidence type="ECO:0000313" key="12">
    <source>
        <dbReference type="EnsemblPlants" id="KQK90564"/>
    </source>
</evidence>
<protein>
    <recommendedName>
        <fullName evidence="7">H(+)/Pi cotransporter</fullName>
    </recommendedName>
</protein>
<reference evidence="13" key="1">
    <citation type="journal article" date="2012" name="Nat. Biotechnol.">
        <title>Reference genome sequence of the model plant Setaria.</title>
        <authorList>
            <person name="Bennetzen J.L."/>
            <person name="Schmutz J."/>
            <person name="Wang H."/>
            <person name="Percifield R."/>
            <person name="Hawkins J."/>
            <person name="Pontaroli A.C."/>
            <person name="Estep M."/>
            <person name="Feng L."/>
            <person name="Vaughn J.N."/>
            <person name="Grimwood J."/>
            <person name="Jenkins J."/>
            <person name="Barry K."/>
            <person name="Lindquist E."/>
            <person name="Hellsten U."/>
            <person name="Deshpande S."/>
            <person name="Wang X."/>
            <person name="Wu X."/>
            <person name="Mitros T."/>
            <person name="Triplett J."/>
            <person name="Yang X."/>
            <person name="Ye C.Y."/>
            <person name="Mauro-Herrera M."/>
            <person name="Wang L."/>
            <person name="Li P."/>
            <person name="Sharma M."/>
            <person name="Sharma R."/>
            <person name="Ronald P.C."/>
            <person name="Panaud O."/>
            <person name="Kellogg E.A."/>
            <person name="Brutnell T.P."/>
            <person name="Doust A.N."/>
            <person name="Tuskan G.A."/>
            <person name="Rokhsar D."/>
            <person name="Devos K.M."/>
        </authorList>
    </citation>
    <scope>NUCLEOTIDE SEQUENCE [LARGE SCALE GENOMIC DNA]</scope>
    <source>
        <strain evidence="13">cv. Yugu1</strain>
    </source>
</reference>
<dbReference type="InParanoid" id="K4AI45"/>
<dbReference type="Gene3D" id="1.20.1250.20">
    <property type="entry name" value="MFS general substrate transporter like domains"/>
    <property type="match status" value="1"/>
</dbReference>
<feature type="transmembrane region" description="Helical" evidence="10">
    <location>
        <begin position="153"/>
        <end position="172"/>
    </location>
</feature>
<dbReference type="Proteomes" id="UP000004995">
    <property type="component" value="Unassembled WGS sequence"/>
</dbReference>
<dbReference type="GO" id="GO:0016020">
    <property type="term" value="C:membrane"/>
    <property type="evidence" value="ECO:0007669"/>
    <property type="project" value="UniProtKB-SubCell"/>
</dbReference>
<sequence>MADDTATAPLLTSHEAEPAAKVPSIDDIIETHIGGTGAMQLLKAFLVVFARVFDGQLLFISVFTEAEPRWHCVGSGAGNSSGSAPAQASPCTLPAGTWAWDRPAETSVVSEWALNCASPAVLSLPSSSFFAGCLAGGFLLTMLADSLLGRKRMLVMALASMSVAGALTAFAPDVWAYAALRFASGFARSMVGTCALVLSTELVGNRWRNTVNFAAFSCFTLGFLSLPAVAYAFRGASWRSMYLWTSLPCLFYAVLLHFLAQESPRWLLVRGRTQEAVETLRQIAAHNGRGTATATSFSKLNASAAMLENSGMTSAGGGVFATLRAMLERRWAIRRLATVMAAGFGVGLVYFGMLLNVGSLGSDLYLSVTYNALAELPSAALSWLVIARASRLACVAIPRGAAAARMAAELVSFFATSTAYNVILIYAIELFPTSLRNSALGLVRQAMVLGGVVAPVLVALGRKRSFWSFGVFGLAIGCSGLFAACLPETRGRSLSDTMEEEEERKDAAVANSSDNDLR</sequence>
<feature type="transmembrane region" description="Helical" evidence="10">
    <location>
        <begin position="364"/>
        <end position="386"/>
    </location>
</feature>
<evidence type="ECO:0000256" key="6">
    <source>
        <dbReference type="ARBA" id="ARBA00023136"/>
    </source>
</evidence>
<dbReference type="eggNOG" id="KOG0255">
    <property type="taxonomic scope" value="Eukaryota"/>
</dbReference>
<dbReference type="OMA" id="WLACSSM"/>
<evidence type="ECO:0000313" key="13">
    <source>
        <dbReference type="Proteomes" id="UP000004995"/>
    </source>
</evidence>
<dbReference type="InterPro" id="IPR036259">
    <property type="entry name" value="MFS_trans_sf"/>
</dbReference>
<evidence type="ECO:0000256" key="10">
    <source>
        <dbReference type="SAM" id="Phobius"/>
    </source>
</evidence>
<keyword evidence="13" id="KW-1185">Reference proteome</keyword>
<keyword evidence="2" id="KW-0592">Phosphate transport</keyword>
<feature type="transmembrane region" description="Helical" evidence="10">
    <location>
        <begin position="336"/>
        <end position="358"/>
    </location>
</feature>
<feature type="transmembrane region" description="Helical" evidence="10">
    <location>
        <begin position="466"/>
        <end position="484"/>
    </location>
</feature>
<feature type="domain" description="Major facilitator superfamily (MFS) profile" evidence="11">
    <location>
        <begin position="40"/>
        <end position="491"/>
    </location>
</feature>
<evidence type="ECO:0000256" key="1">
    <source>
        <dbReference type="ARBA" id="ARBA00004141"/>
    </source>
</evidence>
<evidence type="ECO:0000256" key="3">
    <source>
        <dbReference type="ARBA" id="ARBA00022692"/>
    </source>
</evidence>
<dbReference type="AlphaFoldDB" id="K4AI45"/>
<keyword evidence="5 10" id="KW-1133">Transmembrane helix</keyword>
<dbReference type="GO" id="GO:0006817">
    <property type="term" value="P:phosphate ion transport"/>
    <property type="evidence" value="ECO:0007669"/>
    <property type="project" value="UniProtKB-KW"/>
</dbReference>
<feature type="transmembrane region" description="Helical" evidence="10">
    <location>
        <begin position="178"/>
        <end position="198"/>
    </location>
</feature>
<comment type="similarity">
    <text evidence="8">Belongs to the major facilitator superfamily. Phosphate:H(+) symporter (TC 2.A.1.9) family.</text>
</comment>
<keyword evidence="6 10" id="KW-0472">Membrane</keyword>
<name>K4AI45_SETIT</name>
<dbReference type="HOGENOM" id="CLU_001265_33_5_1"/>
<dbReference type="SUPFAM" id="SSF103473">
    <property type="entry name" value="MFS general substrate transporter"/>
    <property type="match status" value="1"/>
</dbReference>
<comment type="subcellular location">
    <subcellularLocation>
        <location evidence="1">Membrane</location>
        <topology evidence="1">Multi-pass membrane protein</topology>
    </subcellularLocation>
</comment>
<feature type="transmembrane region" description="Helical" evidence="10">
    <location>
        <begin position="210"/>
        <end position="229"/>
    </location>
</feature>
<dbReference type="PROSITE" id="PS50850">
    <property type="entry name" value="MFS"/>
    <property type="match status" value="1"/>
</dbReference>
<evidence type="ECO:0000256" key="5">
    <source>
        <dbReference type="ARBA" id="ARBA00022989"/>
    </source>
</evidence>
<dbReference type="STRING" id="4555.K4AI45"/>
<proteinExistence type="inferred from homology"/>
<evidence type="ECO:0000256" key="8">
    <source>
        <dbReference type="ARBA" id="ARBA00044504"/>
    </source>
</evidence>
<evidence type="ECO:0000256" key="9">
    <source>
        <dbReference type="SAM" id="MobiDB-lite"/>
    </source>
</evidence>
<feature type="region of interest" description="Disordered" evidence="9">
    <location>
        <begin position="494"/>
        <end position="518"/>
    </location>
</feature>
<evidence type="ECO:0000259" key="11">
    <source>
        <dbReference type="PROSITE" id="PS50850"/>
    </source>
</evidence>
<dbReference type="EnsemblPlants" id="KQK90564">
    <property type="protein sequence ID" value="KQK90564"/>
    <property type="gene ID" value="SETIT_038553mg"/>
</dbReference>
<dbReference type="PANTHER" id="PTHR24064">
    <property type="entry name" value="SOLUTE CARRIER FAMILY 22 MEMBER"/>
    <property type="match status" value="1"/>
</dbReference>